<dbReference type="PANTHER" id="PTHR42085">
    <property type="entry name" value="F-BOX DOMAIN-CONTAINING PROTEIN"/>
    <property type="match status" value="1"/>
</dbReference>
<organism evidence="1 2">
    <name type="scientific">Saxophila tyrrhenica</name>
    <dbReference type="NCBI Taxonomy" id="1690608"/>
    <lineage>
        <taxon>Eukaryota</taxon>
        <taxon>Fungi</taxon>
        <taxon>Dikarya</taxon>
        <taxon>Ascomycota</taxon>
        <taxon>Pezizomycotina</taxon>
        <taxon>Dothideomycetes</taxon>
        <taxon>Dothideomycetidae</taxon>
        <taxon>Mycosphaerellales</taxon>
        <taxon>Extremaceae</taxon>
        <taxon>Saxophila</taxon>
    </lineage>
</organism>
<dbReference type="PANTHER" id="PTHR42085:SF2">
    <property type="entry name" value="F-BOX DOMAIN-CONTAINING PROTEIN"/>
    <property type="match status" value="1"/>
</dbReference>
<evidence type="ECO:0000313" key="2">
    <source>
        <dbReference type="Proteomes" id="UP001337655"/>
    </source>
</evidence>
<evidence type="ECO:0000313" key="1">
    <source>
        <dbReference type="EMBL" id="KAK5169167.1"/>
    </source>
</evidence>
<dbReference type="EMBL" id="JAVRRT010000009">
    <property type="protein sequence ID" value="KAK5169167.1"/>
    <property type="molecule type" value="Genomic_DNA"/>
</dbReference>
<keyword evidence="2" id="KW-1185">Reference proteome</keyword>
<name>A0AAV9P8K3_9PEZI</name>
<gene>
    <name evidence="1" type="ORF">LTR77_006476</name>
</gene>
<dbReference type="InterPro" id="IPR038883">
    <property type="entry name" value="AN11006-like"/>
</dbReference>
<dbReference type="GeneID" id="89927816"/>
<reference evidence="1 2" key="1">
    <citation type="submission" date="2023-08" db="EMBL/GenBank/DDBJ databases">
        <title>Black Yeasts Isolated from many extreme environments.</title>
        <authorList>
            <person name="Coleine C."/>
            <person name="Stajich J.E."/>
            <person name="Selbmann L."/>
        </authorList>
    </citation>
    <scope>NUCLEOTIDE SEQUENCE [LARGE SCALE GENOMIC DNA]</scope>
    <source>
        <strain evidence="1 2">CCFEE 5935</strain>
    </source>
</reference>
<proteinExistence type="predicted"/>
<comment type="caution">
    <text evidence="1">The sequence shown here is derived from an EMBL/GenBank/DDBJ whole genome shotgun (WGS) entry which is preliminary data.</text>
</comment>
<dbReference type="AlphaFoldDB" id="A0AAV9P8K3"/>
<dbReference type="RefSeq" id="XP_064658633.1">
    <property type="nucleotide sequence ID" value="XM_064803718.1"/>
</dbReference>
<protein>
    <recommendedName>
        <fullName evidence="3">Maturase</fullName>
    </recommendedName>
</protein>
<dbReference type="Proteomes" id="UP001337655">
    <property type="component" value="Unassembled WGS sequence"/>
</dbReference>
<sequence length="368" mass="42361">MTITKYAMCYPQHDTTTLRNFIEARTGVLPTRGRKKIAYVKQLREMDRTSTFDFMGLPPELRVVVYRLLFAFRHECHLASCRKNHVSILRASKAIHEEAKRVLYAERIFRMYFVGRLAPKPTNRAQTSLAVGGDILKRTEYFVSDVPLSSYSAILPAHLSSIRHLELSIDVARPRISGPKRVNFVSNGWTEQILIRINRALYRLACELMDSRRLRTLVVQVSIRAKPLHISRLEKALFPLAMLLSLRQRGIVVRIDGLRPRVMSYLSQFRALVVRQNTFNELHETIVEASQISGHLWFHASRAVVLRKLEVAIDHGMDILETGRVVDNVLERKAALARICLRQMIDSRALQLLIRRRDSQSAIVIEDC</sequence>
<accession>A0AAV9P8K3</accession>
<evidence type="ECO:0008006" key="3">
    <source>
        <dbReference type="Google" id="ProtNLM"/>
    </source>
</evidence>